<feature type="domain" description="DUF6922" evidence="1">
    <location>
        <begin position="31"/>
        <end position="81"/>
    </location>
</feature>
<evidence type="ECO:0000313" key="3">
    <source>
        <dbReference type="Proteomes" id="UP000230178"/>
    </source>
</evidence>
<dbReference type="EMBL" id="PFVS01000043">
    <property type="protein sequence ID" value="PJA83419.1"/>
    <property type="molecule type" value="Genomic_DNA"/>
</dbReference>
<dbReference type="InterPro" id="IPR053830">
    <property type="entry name" value="DUF6922"/>
</dbReference>
<protein>
    <recommendedName>
        <fullName evidence="1">DUF6922 domain-containing protein</fullName>
    </recommendedName>
</protein>
<dbReference type="Proteomes" id="UP000230178">
    <property type="component" value="Unassembled WGS sequence"/>
</dbReference>
<comment type="caution">
    <text evidence="2">The sequence shown here is derived from an EMBL/GenBank/DDBJ whole genome shotgun (WGS) entry which is preliminary data.</text>
</comment>
<gene>
    <name evidence="2" type="ORF">CO146_01190</name>
</gene>
<dbReference type="AlphaFoldDB" id="A0A2M7Z3N2"/>
<dbReference type="Pfam" id="PF21956">
    <property type="entry name" value="DUF6922"/>
    <property type="match status" value="1"/>
</dbReference>
<reference evidence="3" key="1">
    <citation type="submission" date="2017-09" db="EMBL/GenBank/DDBJ databases">
        <title>Depth-based differentiation of microbial function through sediment-hosted aquifers and enrichment of novel symbionts in the deep terrestrial subsurface.</title>
        <authorList>
            <person name="Probst A.J."/>
            <person name="Ladd B."/>
            <person name="Jarett J.K."/>
            <person name="Geller-Mcgrath D.E."/>
            <person name="Sieber C.M.K."/>
            <person name="Emerson J.B."/>
            <person name="Anantharaman K."/>
            <person name="Thomas B.C."/>
            <person name="Malmstrom R."/>
            <person name="Stieglmeier M."/>
            <person name="Klingl A."/>
            <person name="Woyke T."/>
            <person name="Ryan C.M."/>
            <person name="Banfield J.F."/>
        </authorList>
    </citation>
    <scope>NUCLEOTIDE SEQUENCE [LARGE SCALE GENOMIC DNA]</scope>
</reference>
<evidence type="ECO:0000313" key="2">
    <source>
        <dbReference type="EMBL" id="PJA83419.1"/>
    </source>
</evidence>
<name>A0A2M7Z3N2_9BACT</name>
<accession>A0A2M7Z3N2</accession>
<proteinExistence type="predicted"/>
<sequence>MIKCSKYDIIIIMETIKVQAKKFNRQPPEIFRPLLWGLKWNALDVWEDREDIILAALNYGKLKHLRWIIKTYGKDEIRKVLSRRLETEIYPESRNLARVLFSVSGFRRNRQ</sequence>
<evidence type="ECO:0000259" key="1">
    <source>
        <dbReference type="Pfam" id="PF21956"/>
    </source>
</evidence>
<organism evidence="2 3">
    <name type="scientific">Candidatus Nealsonbacteria bacterium CG_4_9_14_3_um_filter_37_29</name>
    <dbReference type="NCBI Taxonomy" id="1974696"/>
    <lineage>
        <taxon>Bacteria</taxon>
        <taxon>Candidatus Nealsoniibacteriota</taxon>
    </lineage>
</organism>